<organism evidence="1 2">
    <name type="scientific">Mucispirillum schaedleri ASF457</name>
    <dbReference type="NCBI Taxonomy" id="1379858"/>
    <lineage>
        <taxon>Bacteria</taxon>
        <taxon>Pseudomonadati</taxon>
        <taxon>Deferribacterota</taxon>
        <taxon>Deferribacteres</taxon>
        <taxon>Deferribacterales</taxon>
        <taxon>Mucispirillaceae</taxon>
        <taxon>Mucispirillum</taxon>
    </lineage>
</organism>
<sequence length="1012" mass="112755">MKRGIVFIFLLLFVSSFIFSCSSSSENKSSGGIRHIYEESEKNAAEVTGIKIAGNYIELAKENGGGTPLHYNIGASAQPSSAKNKALLYTSSDPELAEVSDDGIVTIKDLGTFSITIQSASREDIWQKVDFYVRENIRTDLDIVNNPLSFFGSYSISQYGINKSPDTNVGGSFSINADKKSINNQLSASLLFNGLDIPIDLSIEDVAGMSYDETAKAVFSYLDGKIKDSKTVIIRLKAEEHSKLVENHIVKDGDILYLTIKKEYDLVTGQSHVDTHPVQVTKIEVEDEHRMDRRTDTYKMLAPVIYPVNASNKAVVYSTSDEQTVKVSPTGVITPLKEGAAEITVTSVSDREVTSTTKVHITDSTVRVNEIVFDNIDNQIYIGHPVTVNAAALPENATYRDITYYSKNPSVATVNSATGVVIPRHKGTVEIAAVSDKGSFEESVILNVGVYQPSEPVKAIVNIPSKLDISLESDRKIELNGKAVPTYADNVTLLYKADESGCVSVDENGIVTPLKEGTGIVTVYSAKYPEIKKDVIIAVREKEEKVYVTEINVNQAPSTLYIGHTHHTFIPEIIPADANIDNELTVSADDNSIVKIEKIGSEYKVEPLREGSVIITFQTANGVTNEVSLNVGKVMNVKGYYAIDRVEYTLADKTEIFTPQKDNLQGEFAINLLEDKYLVQGRLQYTPANPFISYTFNNWRYIYENREIMLDTDDKYYNQTKEMLSAQNIKVTSANTIEYTYTQDSFKAVIHLTKVNDEVKEILDRTMYMTPVDMAKDPHSAEGYYEMTWFYGNSFNTAMLERYPAIYSTSKSEMPQSSSIGTKYHKECPDKTAWYDWSACYGGGGGENSSVTYYKGAFTVKVDGTADEAQVSSIMKVQTQGHQNYNLQSWAKYMHGSFNPLTIYQNQAHSGNIVNNSLKATIKTYKSNEGSKDAAIAYTWQNDNIMQYEVFFNLNFEYRFMYRAKKVSDRYIDLPTDKFVNGDVSDRTPPEVPDLAQIVPVEDFKGLVTAIE</sequence>
<keyword evidence="2" id="KW-1185">Reference proteome</keyword>
<dbReference type="PROSITE" id="PS51257">
    <property type="entry name" value="PROKAR_LIPOPROTEIN"/>
    <property type="match status" value="1"/>
</dbReference>
<dbReference type="AlphaFoldDB" id="V2QBS8"/>
<name>V2QBS8_9BACT</name>
<evidence type="ECO:0000313" key="2">
    <source>
        <dbReference type="Proteomes" id="UP000017429"/>
    </source>
</evidence>
<dbReference type="OrthoDB" id="1938755at2"/>
<dbReference type="SMART" id="SM00635">
    <property type="entry name" value="BID_2"/>
    <property type="match status" value="4"/>
</dbReference>
<dbReference type="Gene3D" id="2.60.40.1080">
    <property type="match status" value="5"/>
</dbReference>
<dbReference type="EMBL" id="CP097562">
    <property type="protein sequence ID" value="USF24700.1"/>
    <property type="molecule type" value="Genomic_DNA"/>
</dbReference>
<evidence type="ECO:0000313" key="1">
    <source>
        <dbReference type="EMBL" id="USF24700.1"/>
    </source>
</evidence>
<dbReference type="InterPro" id="IPR003343">
    <property type="entry name" value="Big_2"/>
</dbReference>
<dbReference type="Proteomes" id="UP000017429">
    <property type="component" value="Chromosome"/>
</dbReference>
<reference evidence="1" key="1">
    <citation type="journal article" date="2014" name="Genome Announc.">
        <title>Draft genome sequences of the altered schaedler flora, a defined bacterial community from gnotobiotic mice.</title>
        <authorList>
            <person name="Wannemuehler M.J."/>
            <person name="Overstreet A.M."/>
            <person name="Ward D.V."/>
            <person name="Phillips G.J."/>
        </authorList>
    </citation>
    <scope>NUCLEOTIDE SEQUENCE</scope>
    <source>
        <strain evidence="1">ASF457</strain>
    </source>
</reference>
<proteinExistence type="predicted"/>
<dbReference type="RefSeq" id="WP_023276070.1">
    <property type="nucleotide sequence ID" value="NZ_CP097562.1"/>
</dbReference>
<accession>V2QBS8</accession>
<dbReference type="InterPro" id="IPR008964">
    <property type="entry name" value="Invasin/intimin_cell_adhesion"/>
</dbReference>
<gene>
    <name evidence="1" type="ORF">N508_001789</name>
</gene>
<dbReference type="KEGG" id="msch:N508_001789"/>
<reference evidence="1" key="3">
    <citation type="submission" date="2022-06" db="EMBL/GenBank/DDBJ databases">
        <title>Resources to Facilitate Use of the Altered Schaedler Flora (ASF) Mouse Model to Study Microbiome Function.</title>
        <authorList>
            <person name="Proctor A."/>
            <person name="Parvinroo S."/>
            <person name="Richie T."/>
            <person name="Jia X."/>
            <person name="Lee S.T.M."/>
            <person name="Karp P.D."/>
            <person name="Paley S."/>
            <person name="Kostic A.D."/>
            <person name="Pierre J.F."/>
            <person name="Wannemuehler M.J."/>
            <person name="Phillips G.J."/>
        </authorList>
    </citation>
    <scope>NUCLEOTIDE SEQUENCE</scope>
    <source>
        <strain evidence="1">ASF457</strain>
    </source>
</reference>
<dbReference type="Pfam" id="PF02368">
    <property type="entry name" value="Big_2"/>
    <property type="match status" value="2"/>
</dbReference>
<reference evidence="1" key="2">
    <citation type="submission" date="2022-05" db="EMBL/GenBank/DDBJ databases">
        <authorList>
            <person name="Proctor A.L."/>
            <person name="Phillips G.J."/>
            <person name="Wannemuehler M.J."/>
        </authorList>
    </citation>
    <scope>NUCLEOTIDE SEQUENCE</scope>
    <source>
        <strain evidence="1">ASF457</strain>
    </source>
</reference>
<protein>
    <submittedName>
        <fullName evidence="1">Uncharacterized protein</fullName>
    </submittedName>
</protein>
<dbReference type="SUPFAM" id="SSF49373">
    <property type="entry name" value="Invasin/intimin cell-adhesion fragments"/>
    <property type="match status" value="4"/>
</dbReference>